<proteinExistence type="predicted"/>
<keyword evidence="1" id="KW-0132">Cell division</keyword>
<dbReference type="Gene3D" id="3.30.530.20">
    <property type="match status" value="1"/>
</dbReference>
<name>A0A6I2MBT8_9BACI</name>
<dbReference type="AlphaFoldDB" id="A0A6I2MBT8"/>
<organism evidence="1 2">
    <name type="scientific">Metabacillus idriensis</name>
    <dbReference type="NCBI Taxonomy" id="324768"/>
    <lineage>
        <taxon>Bacteria</taxon>
        <taxon>Bacillati</taxon>
        <taxon>Bacillota</taxon>
        <taxon>Bacilli</taxon>
        <taxon>Bacillales</taxon>
        <taxon>Bacillaceae</taxon>
        <taxon>Metabacillus</taxon>
    </lineage>
</organism>
<dbReference type="CDD" id="cd07820">
    <property type="entry name" value="SRPBCC_3"/>
    <property type="match status" value="1"/>
</dbReference>
<dbReference type="InterPro" id="IPR023393">
    <property type="entry name" value="START-like_dom_sf"/>
</dbReference>
<keyword evidence="2" id="KW-1185">Reference proteome</keyword>
<dbReference type="Proteomes" id="UP000441585">
    <property type="component" value="Unassembled WGS sequence"/>
</dbReference>
<dbReference type="RefSeq" id="WP_154319033.1">
    <property type="nucleotide sequence ID" value="NZ_CAJGAA010000003.1"/>
</dbReference>
<keyword evidence="1" id="KW-0131">Cell cycle</keyword>
<dbReference type="SUPFAM" id="SSF55961">
    <property type="entry name" value="Bet v1-like"/>
    <property type="match status" value="1"/>
</dbReference>
<evidence type="ECO:0000313" key="2">
    <source>
        <dbReference type="Proteomes" id="UP000441585"/>
    </source>
</evidence>
<dbReference type="EMBL" id="WKKF01000004">
    <property type="protein sequence ID" value="MRX55209.1"/>
    <property type="molecule type" value="Genomic_DNA"/>
</dbReference>
<dbReference type="GO" id="GO:0051301">
    <property type="term" value="P:cell division"/>
    <property type="evidence" value="ECO:0007669"/>
    <property type="project" value="UniProtKB-KW"/>
</dbReference>
<protein>
    <submittedName>
        <fullName evidence="1">Cell division protein</fullName>
    </submittedName>
</protein>
<sequence>MPVIKNTIFIKAPIEVCFDLARNVEVHTKTTEKTKEKAVGGITSGLLEKGDTVVWEAVHFGIKQRLTAKITEMNRPYEFTDIMVNGAFKSFTHTHTFVASGNETEMIDYFDYRSPLGLLGKAADFLFLKKYMKIFLSDRTAELKKIAEAK</sequence>
<reference evidence="1 2" key="1">
    <citation type="submission" date="2019-11" db="EMBL/GenBank/DDBJ databases">
        <title>Bacillus idriensis genome.</title>
        <authorList>
            <person name="Konopka E.N."/>
            <person name="Newman J.D."/>
        </authorList>
    </citation>
    <scope>NUCLEOTIDE SEQUENCE [LARGE SCALE GENOMIC DNA]</scope>
    <source>
        <strain evidence="1 2">DSM 19097</strain>
    </source>
</reference>
<accession>A0A6I2MBT8</accession>
<gene>
    <name evidence="1" type="ORF">GJU41_14700</name>
</gene>
<comment type="caution">
    <text evidence="1">The sequence shown here is derived from an EMBL/GenBank/DDBJ whole genome shotgun (WGS) entry which is preliminary data.</text>
</comment>
<evidence type="ECO:0000313" key="1">
    <source>
        <dbReference type="EMBL" id="MRX55209.1"/>
    </source>
</evidence>